<evidence type="ECO:0000313" key="6">
    <source>
        <dbReference type="EMBL" id="WGS65865.1"/>
    </source>
</evidence>
<gene>
    <name evidence="6" type="ORF">JRV97_04760</name>
</gene>
<dbReference type="RefSeq" id="WP_281000706.1">
    <property type="nucleotide sequence ID" value="NZ_CP069362.1"/>
</dbReference>
<evidence type="ECO:0000259" key="5">
    <source>
        <dbReference type="PROSITE" id="PS50110"/>
    </source>
</evidence>
<reference evidence="6 7" key="1">
    <citation type="submission" date="2021-02" db="EMBL/GenBank/DDBJ databases">
        <title>Characterization of Marinitoga sp. nov. str. BP5-C20A.</title>
        <authorList>
            <person name="Erauso G."/>
            <person name="Postec A."/>
        </authorList>
    </citation>
    <scope>NUCLEOTIDE SEQUENCE [LARGE SCALE GENOMIC DNA]</scope>
    <source>
        <strain evidence="6 7">BP5-C20A</strain>
    </source>
</reference>
<evidence type="ECO:0000256" key="4">
    <source>
        <dbReference type="PROSITE-ProRule" id="PRU00169"/>
    </source>
</evidence>
<dbReference type="PANTHER" id="PTHR48111">
    <property type="entry name" value="REGULATOR OF RPOS"/>
    <property type="match status" value="1"/>
</dbReference>
<accession>A0ABY8PTC4</accession>
<keyword evidence="2" id="KW-0902">Two-component regulatory system</keyword>
<evidence type="ECO:0000313" key="7">
    <source>
        <dbReference type="Proteomes" id="UP001232493"/>
    </source>
</evidence>
<dbReference type="SMART" id="SM00448">
    <property type="entry name" value="REC"/>
    <property type="match status" value="1"/>
</dbReference>
<dbReference type="PROSITE" id="PS50110">
    <property type="entry name" value="RESPONSE_REGULATORY"/>
    <property type="match status" value="1"/>
</dbReference>
<dbReference type="InterPro" id="IPR039420">
    <property type="entry name" value="WalR-like"/>
</dbReference>
<keyword evidence="1 4" id="KW-0597">Phosphoprotein</keyword>
<evidence type="ECO:0000256" key="1">
    <source>
        <dbReference type="ARBA" id="ARBA00022553"/>
    </source>
</evidence>
<dbReference type="CDD" id="cd17574">
    <property type="entry name" value="REC_OmpR"/>
    <property type="match status" value="1"/>
</dbReference>
<feature type="domain" description="Response regulatory" evidence="5">
    <location>
        <begin position="4"/>
        <end position="120"/>
    </location>
</feature>
<proteinExistence type="predicted"/>
<keyword evidence="3" id="KW-0238">DNA-binding</keyword>
<sequence>MAWKVLIVDDEPGIREVLKDYIEMNFEHTKIETAENADTALKKVTEDQYHIILLDIVMPGLDAFEFLRRVKDLNSLIQVIMITGNSTMERVLESIEAGADDYLLKPFSTKEIEEILKCSFARIERWRNAFRNSF</sequence>
<dbReference type="PANTHER" id="PTHR48111:SF40">
    <property type="entry name" value="PHOSPHATE REGULON TRANSCRIPTIONAL REGULATORY PROTEIN PHOB"/>
    <property type="match status" value="1"/>
</dbReference>
<dbReference type="Gene3D" id="3.40.50.2300">
    <property type="match status" value="1"/>
</dbReference>
<dbReference type="EMBL" id="CP069362">
    <property type="protein sequence ID" value="WGS65865.1"/>
    <property type="molecule type" value="Genomic_DNA"/>
</dbReference>
<protein>
    <submittedName>
        <fullName evidence="6">Response regulator</fullName>
    </submittedName>
</protein>
<evidence type="ECO:0000256" key="3">
    <source>
        <dbReference type="ARBA" id="ARBA00023125"/>
    </source>
</evidence>
<name>A0ABY8PTC4_9BACT</name>
<evidence type="ECO:0000256" key="2">
    <source>
        <dbReference type="ARBA" id="ARBA00023012"/>
    </source>
</evidence>
<dbReference type="Proteomes" id="UP001232493">
    <property type="component" value="Chromosome"/>
</dbReference>
<feature type="modified residue" description="4-aspartylphosphate" evidence="4">
    <location>
        <position position="55"/>
    </location>
</feature>
<dbReference type="InterPro" id="IPR001789">
    <property type="entry name" value="Sig_transdc_resp-reg_receiver"/>
</dbReference>
<dbReference type="SUPFAM" id="SSF52172">
    <property type="entry name" value="CheY-like"/>
    <property type="match status" value="1"/>
</dbReference>
<dbReference type="Pfam" id="PF00072">
    <property type="entry name" value="Response_reg"/>
    <property type="match status" value="1"/>
</dbReference>
<keyword evidence="7" id="KW-1185">Reference proteome</keyword>
<dbReference type="InterPro" id="IPR011006">
    <property type="entry name" value="CheY-like_superfamily"/>
</dbReference>
<organism evidence="6 7">
    <name type="scientific">Marinitoga aeolica</name>
    <dbReference type="NCBI Taxonomy" id="2809031"/>
    <lineage>
        <taxon>Bacteria</taxon>
        <taxon>Thermotogati</taxon>
        <taxon>Thermotogota</taxon>
        <taxon>Thermotogae</taxon>
        <taxon>Petrotogales</taxon>
        <taxon>Petrotogaceae</taxon>
        <taxon>Marinitoga</taxon>
    </lineage>
</organism>